<dbReference type="EMBL" id="CAEY01000037">
    <property type="status" value="NOT_ANNOTATED_CDS"/>
    <property type="molecule type" value="Genomic_DNA"/>
</dbReference>
<dbReference type="GO" id="GO:0070851">
    <property type="term" value="F:growth factor receptor binding"/>
    <property type="evidence" value="ECO:0007669"/>
    <property type="project" value="TreeGrafter"/>
</dbReference>
<dbReference type="PANTHER" id="PTHR11633:SF1">
    <property type="entry name" value="LD28763P"/>
    <property type="match status" value="1"/>
</dbReference>
<dbReference type="GO" id="GO:0016020">
    <property type="term" value="C:membrane"/>
    <property type="evidence" value="ECO:0007669"/>
    <property type="project" value="InterPro"/>
</dbReference>
<dbReference type="Proteomes" id="UP000015104">
    <property type="component" value="Unassembled WGS sequence"/>
</dbReference>
<dbReference type="Gene3D" id="2.10.90.10">
    <property type="entry name" value="Cystine-knot cytokines"/>
    <property type="match status" value="1"/>
</dbReference>
<keyword evidence="8" id="KW-1185">Reference proteome</keyword>
<comment type="similarity">
    <text evidence="1 4">Belongs to the PDGF/VEGF growth factor family.</text>
</comment>
<dbReference type="PROSITE" id="PS50278">
    <property type="entry name" value="PDGF_2"/>
    <property type="match status" value="1"/>
</dbReference>
<evidence type="ECO:0000313" key="7">
    <source>
        <dbReference type="EnsemblMetazoa" id="tetur10g03870.1"/>
    </source>
</evidence>
<keyword evidence="3" id="KW-0497">Mitogen</keyword>
<reference evidence="7" key="2">
    <citation type="submission" date="2015-06" db="UniProtKB">
        <authorList>
            <consortium name="EnsemblMetazoa"/>
        </authorList>
    </citation>
    <scope>IDENTIFICATION</scope>
</reference>
<dbReference type="SMART" id="SM00141">
    <property type="entry name" value="PDGF"/>
    <property type="match status" value="1"/>
</dbReference>
<dbReference type="InterPro" id="IPR000072">
    <property type="entry name" value="PDGF/VEGF_dom"/>
</dbReference>
<evidence type="ECO:0000256" key="2">
    <source>
        <dbReference type="ARBA" id="ARBA00023030"/>
    </source>
</evidence>
<evidence type="ECO:0000256" key="4">
    <source>
        <dbReference type="RuleBase" id="RU003818"/>
    </source>
</evidence>
<organism evidence="7 8">
    <name type="scientific">Tetranychus urticae</name>
    <name type="common">Two-spotted spider mite</name>
    <dbReference type="NCBI Taxonomy" id="32264"/>
    <lineage>
        <taxon>Eukaryota</taxon>
        <taxon>Metazoa</taxon>
        <taxon>Ecdysozoa</taxon>
        <taxon>Arthropoda</taxon>
        <taxon>Chelicerata</taxon>
        <taxon>Arachnida</taxon>
        <taxon>Acari</taxon>
        <taxon>Acariformes</taxon>
        <taxon>Trombidiformes</taxon>
        <taxon>Prostigmata</taxon>
        <taxon>Eleutherengona</taxon>
        <taxon>Raphignathae</taxon>
        <taxon>Tetranychoidea</taxon>
        <taxon>Tetranychidae</taxon>
        <taxon>Tetranychus</taxon>
    </lineage>
</organism>
<feature type="domain" description="Platelet-derived growth factor (PDGF) family profile" evidence="6">
    <location>
        <begin position="67"/>
        <end position="169"/>
    </location>
</feature>
<dbReference type="GO" id="GO:0008083">
    <property type="term" value="F:growth factor activity"/>
    <property type="evidence" value="ECO:0007669"/>
    <property type="project" value="UniProtKB-KW"/>
</dbReference>
<name>T1KFP4_TETUR</name>
<dbReference type="PANTHER" id="PTHR11633">
    <property type="entry name" value="PLATELET-DERIVED GROWTH FACTOR"/>
    <property type="match status" value="1"/>
</dbReference>
<evidence type="ECO:0000256" key="3">
    <source>
        <dbReference type="ARBA" id="ARBA00023246"/>
    </source>
</evidence>
<keyword evidence="5" id="KW-0732">Signal</keyword>
<protein>
    <recommendedName>
        <fullName evidence="6">Platelet-derived growth factor (PDGF) family profile domain-containing protein</fullName>
    </recommendedName>
</protein>
<evidence type="ECO:0000259" key="6">
    <source>
        <dbReference type="PROSITE" id="PS50278"/>
    </source>
</evidence>
<feature type="chain" id="PRO_5004591566" description="Platelet-derived growth factor (PDGF) family profile domain-containing protein" evidence="5">
    <location>
        <begin position="25"/>
        <end position="238"/>
    </location>
</feature>
<feature type="signal peptide" evidence="5">
    <location>
        <begin position="1"/>
        <end position="24"/>
    </location>
</feature>
<dbReference type="AlphaFoldDB" id="T1KFP4"/>
<evidence type="ECO:0000256" key="1">
    <source>
        <dbReference type="ARBA" id="ARBA00006686"/>
    </source>
</evidence>
<evidence type="ECO:0000256" key="5">
    <source>
        <dbReference type="SAM" id="SignalP"/>
    </source>
</evidence>
<dbReference type="OrthoDB" id="8878063at2759"/>
<dbReference type="EnsemblMetazoa" id="tetur10g03870.1">
    <property type="protein sequence ID" value="tetur10g03870.1"/>
    <property type="gene ID" value="tetur10g03870"/>
</dbReference>
<dbReference type="GO" id="GO:0008284">
    <property type="term" value="P:positive regulation of cell population proliferation"/>
    <property type="evidence" value="ECO:0007669"/>
    <property type="project" value="TreeGrafter"/>
</dbReference>
<sequence length="238" mass="26504">MDISRCGKMFILFIVCVTFPCIFCARRSGLVPGSTGLSGPIVFPNSQRRPNTPNSFDTALIRTAGLRNASRRKTSYAEQAICEPELRTVEVGVKGGEVGEIFFPKCVRVLRCGGCCDISDRMACTPTKISYRDVKRAKIRIKRSPAISASSQTIQVEVHEECRCMCKVKEENCNPDIHVYQPELCKCTCNNQQDAIACRNMAPVKIWDNDQCKCKCRDVKHCPSGTEFSHDTCNCEAS</sequence>
<keyword evidence="2 4" id="KW-0339">Growth factor</keyword>
<gene>
    <name evidence="7" type="primary">107363444</name>
</gene>
<evidence type="ECO:0000313" key="8">
    <source>
        <dbReference type="Proteomes" id="UP000015104"/>
    </source>
</evidence>
<dbReference type="GO" id="GO:0005615">
    <property type="term" value="C:extracellular space"/>
    <property type="evidence" value="ECO:0007669"/>
    <property type="project" value="TreeGrafter"/>
</dbReference>
<reference evidence="8" key="1">
    <citation type="submission" date="2011-08" db="EMBL/GenBank/DDBJ databases">
        <authorList>
            <person name="Rombauts S."/>
        </authorList>
    </citation>
    <scope>NUCLEOTIDE SEQUENCE</scope>
    <source>
        <strain evidence="8">London</strain>
    </source>
</reference>
<dbReference type="InterPro" id="IPR029034">
    <property type="entry name" value="Cystine-knot_cytokine"/>
</dbReference>
<dbReference type="HOGENOM" id="CLU_075898_0_0_1"/>
<proteinExistence type="inferred from homology"/>
<dbReference type="SUPFAM" id="SSF57501">
    <property type="entry name" value="Cystine-knot cytokines"/>
    <property type="match status" value="1"/>
</dbReference>
<accession>T1KFP4</accession>
<dbReference type="GO" id="GO:0051781">
    <property type="term" value="P:positive regulation of cell division"/>
    <property type="evidence" value="ECO:0007669"/>
    <property type="project" value="UniProtKB-KW"/>
</dbReference>
<dbReference type="Pfam" id="PF00341">
    <property type="entry name" value="PDGF"/>
    <property type="match status" value="1"/>
</dbReference>